<accession>A0AAW9RXD7</accession>
<sequence>MPVPRSLAALAAAALLILSCGAATAQDGGSGTSYFDIDSLNAGLGPAREIDRETPQAAVESFQYFASRDDFGNAAHLLNLSRLEPDRQRQDGPKLARQLKDIIERKVWIDWAELPDRPDGLDPAASSNDPLAGQPRRSLRLETIRLDGRPVPIRLERVKPAGGEPVWVFASQTVDNIAALHALYGPRAFERGLPDWSKRPALFGLPIWELLALPLIVLLALGAGVVVYRIATAVSRRFDRGIAGSVVSELALPAALIGAGMVLYWATKTLFVFSVAIDTFVTPTLLVLLFGGGLIVFVRIIDLIIDRTLGNDVAELEKPENADARAFQTNISAFRRVALVIALLVFVGIVLTRINFLAATGIALVGSAGLLTLVLAFAGRSALSNIMASLQIALSKAAAIGDSVLFDGQWSHVEKINFTYVQLKTWDNRRLVVPVTRFVSEPFENWTKRDPAITKLVELRLNHTADVDALRERFDAFVEESDDILDKKSAQVLVIGHDATGMLVGFYAAAPDPTTGWQMHCRLRETMLRTAAELELDADRDRRFLPAEREIRVADLTGGARRAAGAS</sequence>
<comment type="subcellular location">
    <subcellularLocation>
        <location evidence="1">Membrane</location>
    </subcellularLocation>
</comment>
<dbReference type="GO" id="GO:0008381">
    <property type="term" value="F:mechanosensitive monoatomic ion channel activity"/>
    <property type="evidence" value="ECO:0007669"/>
    <property type="project" value="UniProtKB-ARBA"/>
</dbReference>
<feature type="transmembrane region" description="Helical" evidence="5">
    <location>
        <begin position="271"/>
        <end position="298"/>
    </location>
</feature>
<feature type="transmembrane region" description="Helical" evidence="5">
    <location>
        <begin position="207"/>
        <end position="230"/>
    </location>
</feature>
<feature type="domain" description="Mechanosensitive ion channel MscS" evidence="7">
    <location>
        <begin position="383"/>
        <end position="448"/>
    </location>
</feature>
<reference evidence="8 9" key="1">
    <citation type="submission" date="2024-02" db="EMBL/GenBank/DDBJ databases">
        <title>Genome analysis and characterization of Microbaculum marinisediminis sp. nov., isolated from marine sediment.</title>
        <authorList>
            <person name="Du Z.-J."/>
            <person name="Ye Y.-Q."/>
            <person name="Zhang Z.-R."/>
            <person name="Yuan S.-M."/>
            <person name="Zhang X.-Y."/>
        </authorList>
    </citation>
    <scope>NUCLEOTIDE SEQUENCE [LARGE SCALE GENOMIC DNA]</scope>
    <source>
        <strain evidence="8 9">SDUM1044001</strain>
    </source>
</reference>
<keyword evidence="6" id="KW-0732">Signal</keyword>
<evidence type="ECO:0000259" key="7">
    <source>
        <dbReference type="Pfam" id="PF00924"/>
    </source>
</evidence>
<dbReference type="GO" id="GO:0016020">
    <property type="term" value="C:membrane"/>
    <property type="evidence" value="ECO:0007669"/>
    <property type="project" value="UniProtKB-SubCell"/>
</dbReference>
<feature type="transmembrane region" description="Helical" evidence="5">
    <location>
        <begin position="333"/>
        <end position="351"/>
    </location>
</feature>
<dbReference type="InterPro" id="IPR010920">
    <property type="entry name" value="LSM_dom_sf"/>
</dbReference>
<evidence type="ECO:0000256" key="6">
    <source>
        <dbReference type="SAM" id="SignalP"/>
    </source>
</evidence>
<feature type="transmembrane region" description="Helical" evidence="5">
    <location>
        <begin position="357"/>
        <end position="378"/>
    </location>
</feature>
<keyword evidence="2 5" id="KW-0812">Transmembrane</keyword>
<dbReference type="Gene3D" id="2.30.30.60">
    <property type="match status" value="1"/>
</dbReference>
<evidence type="ECO:0000256" key="4">
    <source>
        <dbReference type="ARBA" id="ARBA00023136"/>
    </source>
</evidence>
<gene>
    <name evidence="8" type="ORF">V3328_21335</name>
</gene>
<dbReference type="Gene3D" id="1.10.287.1260">
    <property type="match status" value="1"/>
</dbReference>
<comment type="caution">
    <text evidence="8">The sequence shown here is derived from an EMBL/GenBank/DDBJ whole genome shotgun (WGS) entry which is preliminary data.</text>
</comment>
<dbReference type="PROSITE" id="PS51257">
    <property type="entry name" value="PROKAR_LIPOPROTEIN"/>
    <property type="match status" value="1"/>
</dbReference>
<dbReference type="RefSeq" id="WP_340331747.1">
    <property type="nucleotide sequence ID" value="NZ_JAZHOF010000010.1"/>
</dbReference>
<evidence type="ECO:0000256" key="1">
    <source>
        <dbReference type="ARBA" id="ARBA00004370"/>
    </source>
</evidence>
<evidence type="ECO:0000313" key="9">
    <source>
        <dbReference type="Proteomes" id="UP001378188"/>
    </source>
</evidence>
<dbReference type="PANTHER" id="PTHR30566:SF25">
    <property type="entry name" value="INNER MEMBRANE PROTEIN"/>
    <property type="match status" value="1"/>
</dbReference>
<dbReference type="SUPFAM" id="SSF50182">
    <property type="entry name" value="Sm-like ribonucleoproteins"/>
    <property type="match status" value="1"/>
</dbReference>
<feature type="transmembrane region" description="Helical" evidence="5">
    <location>
        <begin position="242"/>
        <end position="265"/>
    </location>
</feature>
<evidence type="ECO:0000256" key="3">
    <source>
        <dbReference type="ARBA" id="ARBA00022989"/>
    </source>
</evidence>
<feature type="chain" id="PRO_5043970545" evidence="6">
    <location>
        <begin position="26"/>
        <end position="567"/>
    </location>
</feature>
<organism evidence="8 9">
    <name type="scientific">Microbaculum marinum</name>
    <dbReference type="NCBI Taxonomy" id="1764581"/>
    <lineage>
        <taxon>Bacteria</taxon>
        <taxon>Pseudomonadati</taxon>
        <taxon>Pseudomonadota</taxon>
        <taxon>Alphaproteobacteria</taxon>
        <taxon>Hyphomicrobiales</taxon>
        <taxon>Tepidamorphaceae</taxon>
        <taxon>Microbaculum</taxon>
    </lineage>
</organism>
<evidence type="ECO:0000313" key="8">
    <source>
        <dbReference type="EMBL" id="MEJ8574044.1"/>
    </source>
</evidence>
<feature type="signal peptide" evidence="6">
    <location>
        <begin position="1"/>
        <end position="25"/>
    </location>
</feature>
<dbReference type="PANTHER" id="PTHR30566">
    <property type="entry name" value="YNAI-RELATED MECHANOSENSITIVE ION CHANNEL"/>
    <property type="match status" value="1"/>
</dbReference>
<dbReference type="AlphaFoldDB" id="A0AAW9RXD7"/>
<dbReference type="InterPro" id="IPR023408">
    <property type="entry name" value="MscS_beta-dom_sf"/>
</dbReference>
<proteinExistence type="predicted"/>
<keyword evidence="3 5" id="KW-1133">Transmembrane helix</keyword>
<name>A0AAW9RXD7_9HYPH</name>
<dbReference type="Pfam" id="PF00924">
    <property type="entry name" value="MS_channel_2nd"/>
    <property type="match status" value="1"/>
</dbReference>
<keyword evidence="9" id="KW-1185">Reference proteome</keyword>
<evidence type="ECO:0000256" key="5">
    <source>
        <dbReference type="SAM" id="Phobius"/>
    </source>
</evidence>
<dbReference type="EMBL" id="JAZHOF010000010">
    <property type="protein sequence ID" value="MEJ8574044.1"/>
    <property type="molecule type" value="Genomic_DNA"/>
</dbReference>
<dbReference type="Proteomes" id="UP001378188">
    <property type="component" value="Unassembled WGS sequence"/>
</dbReference>
<dbReference type="InterPro" id="IPR006685">
    <property type="entry name" value="MscS_channel_2nd"/>
</dbReference>
<protein>
    <submittedName>
        <fullName evidence="8">Mechanosensitive ion channel domain-containing protein</fullName>
    </submittedName>
</protein>
<keyword evidence="4 5" id="KW-0472">Membrane</keyword>
<evidence type="ECO:0000256" key="2">
    <source>
        <dbReference type="ARBA" id="ARBA00022692"/>
    </source>
</evidence>